<name>A0A0F9BY22_9ZZZZ</name>
<dbReference type="EMBL" id="LAZR01038716">
    <property type="protein sequence ID" value="KKL18832.1"/>
    <property type="molecule type" value="Genomic_DNA"/>
</dbReference>
<comment type="caution">
    <text evidence="1">The sequence shown here is derived from an EMBL/GenBank/DDBJ whole genome shotgun (WGS) entry which is preliminary data.</text>
</comment>
<gene>
    <name evidence="1" type="ORF">LCGC14_2471570</name>
</gene>
<dbReference type="AlphaFoldDB" id="A0A0F9BY22"/>
<sequence length="249" mass="28620">MSSNESSKTASSVRKGVTAWAKNAHGSNTTTTKWPIKKYKLHDLPTKWSERYNDIYDVNGKDEDGDPISYCVIGLYAGPDKDRFVINLPLFKWLSAEDVVIGVYEEEDDKSVTIYAASADDIDANWKAGNIEKEKFQTPVLLLPHDDTYWTKSYWAHKKNDLIRKTKEKKDRTHHRETAPNGRETYWPDSWRAFWRSKGIPESVMSRNPTSDRTQGDIQKVADYLGAKDIWVTHRGSYGGEHLKVTLIY</sequence>
<accession>A0A0F9BY22</accession>
<evidence type="ECO:0000313" key="1">
    <source>
        <dbReference type="EMBL" id="KKL18832.1"/>
    </source>
</evidence>
<proteinExistence type="predicted"/>
<protein>
    <submittedName>
        <fullName evidence="1">Uncharacterized protein</fullName>
    </submittedName>
</protein>
<organism evidence="1">
    <name type="scientific">marine sediment metagenome</name>
    <dbReference type="NCBI Taxonomy" id="412755"/>
    <lineage>
        <taxon>unclassified sequences</taxon>
        <taxon>metagenomes</taxon>
        <taxon>ecological metagenomes</taxon>
    </lineage>
</organism>
<reference evidence="1" key="1">
    <citation type="journal article" date="2015" name="Nature">
        <title>Complex archaea that bridge the gap between prokaryotes and eukaryotes.</title>
        <authorList>
            <person name="Spang A."/>
            <person name="Saw J.H."/>
            <person name="Jorgensen S.L."/>
            <person name="Zaremba-Niedzwiedzka K."/>
            <person name="Martijn J."/>
            <person name="Lind A.E."/>
            <person name="van Eijk R."/>
            <person name="Schleper C."/>
            <person name="Guy L."/>
            <person name="Ettema T.J."/>
        </authorList>
    </citation>
    <scope>NUCLEOTIDE SEQUENCE</scope>
</reference>